<dbReference type="InterPro" id="IPR000305">
    <property type="entry name" value="GIY-YIG_endonuc"/>
</dbReference>
<comment type="similarity">
    <text evidence="1">Belongs to the UPF0213 family.</text>
</comment>
<feature type="non-terminal residue" evidence="3">
    <location>
        <position position="77"/>
    </location>
</feature>
<evidence type="ECO:0000259" key="2">
    <source>
        <dbReference type="PROSITE" id="PS50164"/>
    </source>
</evidence>
<organism evidence="3 4">
    <name type="scientific">Clostridium carboxidivorans P7</name>
    <dbReference type="NCBI Taxonomy" id="536227"/>
    <lineage>
        <taxon>Bacteria</taxon>
        <taxon>Bacillati</taxon>
        <taxon>Bacillota</taxon>
        <taxon>Clostridia</taxon>
        <taxon>Eubacteriales</taxon>
        <taxon>Clostridiaceae</taxon>
        <taxon>Clostridium</taxon>
    </lineage>
</organism>
<evidence type="ECO:0000256" key="1">
    <source>
        <dbReference type="ARBA" id="ARBA00007435"/>
    </source>
</evidence>
<dbReference type="InterPro" id="IPR035901">
    <property type="entry name" value="GIY-YIG_endonuc_sf"/>
</dbReference>
<comment type="caution">
    <text evidence="3">The sequence shown here is derived from an EMBL/GenBank/DDBJ whole genome shotgun (WGS) entry which is preliminary data.</text>
</comment>
<dbReference type="PANTHER" id="PTHR34477">
    <property type="entry name" value="UPF0213 PROTEIN YHBQ"/>
    <property type="match status" value="1"/>
</dbReference>
<evidence type="ECO:0000313" key="4">
    <source>
        <dbReference type="Proteomes" id="UP000004198"/>
    </source>
</evidence>
<dbReference type="STRING" id="536227.Ccar_21490"/>
<accession>C6PYB6</accession>
<dbReference type="AlphaFoldDB" id="C6PYB6"/>
<feature type="domain" description="GIY-YIG" evidence="2">
    <location>
        <begin position="1"/>
        <end position="76"/>
    </location>
</feature>
<dbReference type="OrthoDB" id="9807770at2"/>
<dbReference type="CDD" id="cd10456">
    <property type="entry name" value="GIY-YIG_UPF0213"/>
    <property type="match status" value="1"/>
</dbReference>
<sequence>MNYVYILQCIDGTLYTGYTNDLNKRIQVHNSGKGAKYTRGRLPVKLVYSEEFNTKNEALKREYAIKLMKRKRKLELI</sequence>
<protein>
    <submittedName>
        <fullName evidence="3">Excinuclease ABC C subunit domain protein</fullName>
    </submittedName>
</protein>
<dbReference type="Pfam" id="PF01541">
    <property type="entry name" value="GIY-YIG"/>
    <property type="match status" value="1"/>
</dbReference>
<name>C6PYB6_9CLOT</name>
<dbReference type="InterPro" id="IPR050190">
    <property type="entry name" value="UPF0213_domain"/>
</dbReference>
<proteinExistence type="inferred from homology"/>
<dbReference type="PROSITE" id="PS50164">
    <property type="entry name" value="GIY_YIG"/>
    <property type="match status" value="1"/>
</dbReference>
<dbReference type="Gene3D" id="3.40.1440.10">
    <property type="entry name" value="GIY-YIG endonuclease"/>
    <property type="match status" value="1"/>
</dbReference>
<keyword evidence="4" id="KW-1185">Reference proteome</keyword>
<dbReference type="SUPFAM" id="SSF82771">
    <property type="entry name" value="GIY-YIG endonuclease"/>
    <property type="match status" value="1"/>
</dbReference>
<dbReference type="Proteomes" id="UP000004198">
    <property type="component" value="Unassembled WGS sequence"/>
</dbReference>
<dbReference type="PANTHER" id="PTHR34477:SF1">
    <property type="entry name" value="UPF0213 PROTEIN YHBQ"/>
    <property type="match status" value="1"/>
</dbReference>
<dbReference type="eggNOG" id="COG2827">
    <property type="taxonomic scope" value="Bacteria"/>
</dbReference>
<dbReference type="RefSeq" id="WP_007062668.1">
    <property type="nucleotide sequence ID" value="NZ_ACVI01000077.1"/>
</dbReference>
<reference evidence="3 4" key="1">
    <citation type="submission" date="2009-06" db="EMBL/GenBank/DDBJ databases">
        <title>The draft genome of Clostridium carboxidivorans P7.</title>
        <authorList>
            <consortium name="US DOE Joint Genome Institute (JGI-PGF)"/>
            <person name="Lucas S."/>
            <person name="Copeland A."/>
            <person name="Lapidus A."/>
            <person name="Glavina del Rio T."/>
            <person name="Tice H."/>
            <person name="Bruce D."/>
            <person name="Goodwin L."/>
            <person name="Pitluck S."/>
            <person name="Larimer F."/>
            <person name="Land M.L."/>
            <person name="Hauser L."/>
            <person name="Hemme C.L."/>
        </authorList>
    </citation>
    <scope>NUCLEOTIDE SEQUENCE [LARGE SCALE GENOMIC DNA]</scope>
    <source>
        <strain evidence="3 4">P7</strain>
    </source>
</reference>
<dbReference type="EMBL" id="ACVI01000077">
    <property type="protein sequence ID" value="EET85737.1"/>
    <property type="molecule type" value="Genomic_DNA"/>
</dbReference>
<gene>
    <name evidence="3" type="ORF">CcarbDRAFT_3783</name>
</gene>
<evidence type="ECO:0000313" key="3">
    <source>
        <dbReference type="EMBL" id="EET85737.1"/>
    </source>
</evidence>